<dbReference type="InterPro" id="IPR004314">
    <property type="entry name" value="Neprosin"/>
</dbReference>
<dbReference type="PROSITE" id="PS52045">
    <property type="entry name" value="NEPROSIN_PEP_CD"/>
    <property type="match status" value="1"/>
</dbReference>
<keyword evidence="4" id="KW-1185">Reference proteome</keyword>
<dbReference type="PANTHER" id="PTHR31589:SF104">
    <property type="entry name" value="OS07G0422700 PROTEIN"/>
    <property type="match status" value="1"/>
</dbReference>
<dbReference type="Pfam" id="PF03080">
    <property type="entry name" value="Neprosin"/>
    <property type="match status" value="1"/>
</dbReference>
<accession>A0AAD5ZCM2</accession>
<dbReference type="PANTHER" id="PTHR31589">
    <property type="entry name" value="PROTEIN, PUTATIVE (DUF239)-RELATED-RELATED"/>
    <property type="match status" value="1"/>
</dbReference>
<organism evidence="3 4">
    <name type="scientific">Rhynchospora tenuis</name>
    <dbReference type="NCBI Taxonomy" id="198213"/>
    <lineage>
        <taxon>Eukaryota</taxon>
        <taxon>Viridiplantae</taxon>
        <taxon>Streptophyta</taxon>
        <taxon>Embryophyta</taxon>
        <taxon>Tracheophyta</taxon>
        <taxon>Spermatophyta</taxon>
        <taxon>Magnoliopsida</taxon>
        <taxon>Liliopsida</taxon>
        <taxon>Poales</taxon>
        <taxon>Cyperaceae</taxon>
        <taxon>Cyperoideae</taxon>
        <taxon>Rhynchosporeae</taxon>
        <taxon>Rhynchospora</taxon>
    </lineage>
</organism>
<feature type="signal peptide" evidence="1">
    <location>
        <begin position="1"/>
        <end position="17"/>
    </location>
</feature>
<reference evidence="3 4" key="1">
    <citation type="journal article" date="2022" name="Cell">
        <title>Repeat-based holocentromeres influence genome architecture and karyotype evolution.</title>
        <authorList>
            <person name="Hofstatter P.G."/>
            <person name="Thangavel G."/>
            <person name="Lux T."/>
            <person name="Neumann P."/>
            <person name="Vondrak T."/>
            <person name="Novak P."/>
            <person name="Zhang M."/>
            <person name="Costa L."/>
            <person name="Castellani M."/>
            <person name="Scott A."/>
            <person name="Toegelov H."/>
            <person name="Fuchs J."/>
            <person name="Mata-Sucre Y."/>
            <person name="Dias Y."/>
            <person name="Vanzela A.L.L."/>
            <person name="Huettel B."/>
            <person name="Almeida C.C.S."/>
            <person name="Simkova H."/>
            <person name="Souza G."/>
            <person name="Pedrosa-Harand A."/>
            <person name="Macas J."/>
            <person name="Mayer K.F.X."/>
            <person name="Houben A."/>
            <person name="Marques A."/>
        </authorList>
    </citation>
    <scope>NUCLEOTIDE SEQUENCE [LARGE SCALE GENOMIC DNA]</scope>
    <source>
        <strain evidence="3">RhyTen1mFocal</strain>
    </source>
</reference>
<evidence type="ECO:0000313" key="4">
    <source>
        <dbReference type="Proteomes" id="UP001210211"/>
    </source>
</evidence>
<dbReference type="EMBL" id="JAMRDG010000002">
    <property type="protein sequence ID" value="KAJ3691087.1"/>
    <property type="molecule type" value="Genomic_DNA"/>
</dbReference>
<gene>
    <name evidence="3" type="ORF">LUZ61_020251</name>
</gene>
<keyword evidence="1" id="KW-0732">Signal</keyword>
<evidence type="ECO:0000256" key="1">
    <source>
        <dbReference type="SAM" id="SignalP"/>
    </source>
</evidence>
<dbReference type="Proteomes" id="UP001210211">
    <property type="component" value="Unassembled WGS sequence"/>
</dbReference>
<dbReference type="AlphaFoldDB" id="A0AAD5ZCM2"/>
<proteinExistence type="predicted"/>
<sequence length="261" mass="28462">MALKSVFVLLFLSYTIAAGLITHRAGYVTYDGEYYGAQARISAWGVPDMNPNSSYEVSLTLINLNGDPNGGRISVLRVGLHDNAAEKTGCYNTDCPGFVVANSSAIYPGQAISPLSQYGGTDEYITFSIRKDTTTQLWTLYREDTGTSIKIGWWQKGILGGLEEKADSVQWGSFVDYPDNGAGPPMGSGHFSSEGKHKAAYMSDLKLFDQTGNGSESPNIYDLVKDVDKPDCYTALPASAFDVEYDQWHKFYYGGPAGCRN</sequence>
<dbReference type="InterPro" id="IPR053168">
    <property type="entry name" value="Glutamic_endopeptidase"/>
</dbReference>
<protein>
    <recommendedName>
        <fullName evidence="2">Neprosin PEP catalytic domain-containing protein</fullName>
    </recommendedName>
</protein>
<evidence type="ECO:0000313" key="3">
    <source>
        <dbReference type="EMBL" id="KAJ3691087.1"/>
    </source>
</evidence>
<feature type="domain" description="Neprosin PEP catalytic" evidence="2">
    <location>
        <begin position="15"/>
        <end position="260"/>
    </location>
</feature>
<comment type="caution">
    <text evidence="3">The sequence shown here is derived from an EMBL/GenBank/DDBJ whole genome shotgun (WGS) entry which is preliminary data.</text>
</comment>
<feature type="chain" id="PRO_5042091745" description="Neprosin PEP catalytic domain-containing protein" evidence="1">
    <location>
        <begin position="18"/>
        <end position="261"/>
    </location>
</feature>
<name>A0AAD5ZCM2_9POAL</name>
<evidence type="ECO:0000259" key="2">
    <source>
        <dbReference type="PROSITE" id="PS52045"/>
    </source>
</evidence>